<protein>
    <submittedName>
        <fullName evidence="2">Uncharacterized protein</fullName>
    </submittedName>
</protein>
<name>A0A382C3N2_9ZZZZ</name>
<accession>A0A382C3N2</accession>
<gene>
    <name evidence="2" type="ORF">METZ01_LOCUS173313</name>
</gene>
<dbReference type="EMBL" id="UINC01032573">
    <property type="protein sequence ID" value="SVB20459.1"/>
    <property type="molecule type" value="Genomic_DNA"/>
</dbReference>
<organism evidence="2">
    <name type="scientific">marine metagenome</name>
    <dbReference type="NCBI Taxonomy" id="408172"/>
    <lineage>
        <taxon>unclassified sequences</taxon>
        <taxon>metagenomes</taxon>
        <taxon>ecological metagenomes</taxon>
    </lineage>
</organism>
<reference evidence="2" key="1">
    <citation type="submission" date="2018-05" db="EMBL/GenBank/DDBJ databases">
        <authorList>
            <person name="Lanie J.A."/>
            <person name="Ng W.-L."/>
            <person name="Kazmierczak K.M."/>
            <person name="Andrzejewski T.M."/>
            <person name="Davidsen T.M."/>
            <person name="Wayne K.J."/>
            <person name="Tettelin H."/>
            <person name="Glass J.I."/>
            <person name="Rusch D."/>
            <person name="Podicherti R."/>
            <person name="Tsui H.-C.T."/>
            <person name="Winkler M.E."/>
        </authorList>
    </citation>
    <scope>NUCLEOTIDE SEQUENCE</scope>
</reference>
<feature type="region of interest" description="Disordered" evidence="1">
    <location>
        <begin position="37"/>
        <end position="58"/>
    </location>
</feature>
<feature type="compositionally biased region" description="Basic and acidic residues" evidence="1">
    <location>
        <begin position="37"/>
        <end position="48"/>
    </location>
</feature>
<dbReference type="AlphaFoldDB" id="A0A382C3N2"/>
<evidence type="ECO:0000256" key="1">
    <source>
        <dbReference type="SAM" id="MobiDB-lite"/>
    </source>
</evidence>
<evidence type="ECO:0000313" key="2">
    <source>
        <dbReference type="EMBL" id="SVB20459.1"/>
    </source>
</evidence>
<proteinExistence type="predicted"/>
<sequence length="96" mass="11173">MADLTQVTLHLMVQKLDNILKAVNSIKLGRRSVDREEEEKTLNKHDIFSRPGNPEHSFMRKDKVGEVSKEFPYPDGLTQDQFNTAMENVMKWVNKK</sequence>